<organism evidence="2 3">
    <name type="scientific">Cupriavidus alkaliphilus</name>
    <dbReference type="NCBI Taxonomy" id="942866"/>
    <lineage>
        <taxon>Bacteria</taxon>
        <taxon>Pseudomonadati</taxon>
        <taxon>Pseudomonadota</taxon>
        <taxon>Betaproteobacteria</taxon>
        <taxon>Burkholderiales</taxon>
        <taxon>Burkholderiaceae</taxon>
        <taxon>Cupriavidus</taxon>
    </lineage>
</organism>
<dbReference type="InterPro" id="IPR032118">
    <property type="entry name" value="Phage_holin_HP1"/>
</dbReference>
<keyword evidence="1" id="KW-1133">Transmembrane helix</keyword>
<reference evidence="2 3" key="1">
    <citation type="submission" date="2020-08" db="EMBL/GenBank/DDBJ databases">
        <title>Genomic Encyclopedia of Type Strains, Phase IV (KMG-V): Genome sequencing to study the core and pangenomes of soil and plant-associated prokaryotes.</title>
        <authorList>
            <person name="Whitman W."/>
        </authorList>
    </citation>
    <scope>NUCLEOTIDE SEQUENCE [LARGE SCALE GENOMIC DNA]</scope>
    <source>
        <strain evidence="2 3">SLV-2362</strain>
    </source>
</reference>
<protein>
    <submittedName>
        <fullName evidence="2">Uncharacterized membrane protein (DUF485 family)</fullName>
    </submittedName>
</protein>
<accession>A0A7W4V7V8</accession>
<dbReference type="RefSeq" id="WP_183298578.1">
    <property type="nucleotide sequence ID" value="NZ_JACHWF010000001.1"/>
</dbReference>
<dbReference type="Pfam" id="PF16080">
    <property type="entry name" value="Phage_holin_2_3"/>
    <property type="match status" value="1"/>
</dbReference>
<gene>
    <name evidence="2" type="ORF">FHX61_000671</name>
</gene>
<proteinExistence type="predicted"/>
<dbReference type="Proteomes" id="UP000578036">
    <property type="component" value="Unassembled WGS sequence"/>
</dbReference>
<evidence type="ECO:0000313" key="3">
    <source>
        <dbReference type="Proteomes" id="UP000578036"/>
    </source>
</evidence>
<feature type="transmembrane region" description="Helical" evidence="1">
    <location>
        <begin position="28"/>
        <end position="47"/>
    </location>
</feature>
<keyword evidence="1" id="KW-0472">Membrane</keyword>
<dbReference type="EMBL" id="JACHWF010000001">
    <property type="protein sequence ID" value="MBB3006055.1"/>
    <property type="molecule type" value="Genomic_DNA"/>
</dbReference>
<evidence type="ECO:0000313" key="2">
    <source>
        <dbReference type="EMBL" id="MBB3006055.1"/>
    </source>
</evidence>
<dbReference type="AlphaFoldDB" id="A0A7W4V7V8"/>
<comment type="caution">
    <text evidence="2">The sequence shown here is derived from an EMBL/GenBank/DDBJ whole genome shotgun (WGS) entry which is preliminary data.</text>
</comment>
<sequence>MRQTNPAEVSSYAGSLVAVLSSLTLTDIGIIVGIVTALATFALNAFYMRRKDQREREAHIARMHVLTEACHE</sequence>
<keyword evidence="1" id="KW-0812">Transmembrane</keyword>
<keyword evidence="3" id="KW-1185">Reference proteome</keyword>
<evidence type="ECO:0000256" key="1">
    <source>
        <dbReference type="SAM" id="Phobius"/>
    </source>
</evidence>
<name>A0A7W4V7V8_9BURK</name>